<accession>A0A1Q9CHX9</accession>
<feature type="region of interest" description="Disordered" evidence="1">
    <location>
        <begin position="579"/>
        <end position="603"/>
    </location>
</feature>
<feature type="compositionally biased region" description="Basic and acidic residues" evidence="1">
    <location>
        <begin position="341"/>
        <end position="353"/>
    </location>
</feature>
<proteinExistence type="predicted"/>
<gene>
    <name evidence="2" type="ORF">AK812_SmicGene36818</name>
</gene>
<dbReference type="AlphaFoldDB" id="A0A1Q9CHX9"/>
<name>A0A1Q9CHX9_SYMMI</name>
<reference evidence="2 3" key="1">
    <citation type="submission" date="2016-02" db="EMBL/GenBank/DDBJ databases">
        <title>Genome analysis of coral dinoflagellate symbionts highlights evolutionary adaptations to a symbiotic lifestyle.</title>
        <authorList>
            <person name="Aranda M."/>
            <person name="Li Y."/>
            <person name="Liew Y.J."/>
            <person name="Baumgarten S."/>
            <person name="Simakov O."/>
            <person name="Wilson M."/>
            <person name="Piel J."/>
            <person name="Ashoor H."/>
            <person name="Bougouffa S."/>
            <person name="Bajic V.B."/>
            <person name="Ryu T."/>
            <person name="Ravasi T."/>
            <person name="Bayer T."/>
            <person name="Micklem G."/>
            <person name="Kim H."/>
            <person name="Bhak J."/>
            <person name="Lajeunesse T.C."/>
            <person name="Voolstra C.R."/>
        </authorList>
    </citation>
    <scope>NUCLEOTIDE SEQUENCE [LARGE SCALE GENOMIC DNA]</scope>
    <source>
        <strain evidence="2 3">CCMP2467</strain>
    </source>
</reference>
<dbReference type="EMBL" id="LSRX01001185">
    <property type="protein sequence ID" value="OLP82534.1"/>
    <property type="molecule type" value="Genomic_DNA"/>
</dbReference>
<protein>
    <submittedName>
        <fullName evidence="2">Uncharacterized protein</fullName>
    </submittedName>
</protein>
<evidence type="ECO:0000313" key="2">
    <source>
        <dbReference type="EMBL" id="OLP82534.1"/>
    </source>
</evidence>
<feature type="compositionally biased region" description="Basic and acidic residues" evidence="1">
    <location>
        <begin position="579"/>
        <end position="597"/>
    </location>
</feature>
<evidence type="ECO:0000256" key="1">
    <source>
        <dbReference type="SAM" id="MobiDB-lite"/>
    </source>
</evidence>
<organism evidence="2 3">
    <name type="scientific">Symbiodinium microadriaticum</name>
    <name type="common">Dinoflagellate</name>
    <name type="synonym">Zooxanthella microadriatica</name>
    <dbReference type="NCBI Taxonomy" id="2951"/>
    <lineage>
        <taxon>Eukaryota</taxon>
        <taxon>Sar</taxon>
        <taxon>Alveolata</taxon>
        <taxon>Dinophyceae</taxon>
        <taxon>Suessiales</taxon>
        <taxon>Symbiodiniaceae</taxon>
        <taxon>Symbiodinium</taxon>
    </lineage>
</organism>
<sequence length="603" mass="66807">MLLTLLRRHQPRHSAEEGFVPIYTSKAKCTALVLNLGSFARNRKRTVPSTYSDVIDYDDSGESAGLLIKSIAQAKAHLFWLREAGEINAQELSFLHQRGWETVRNPNGELLVGCRTNKVGPRTQQVAGSIRVGVVHAHLPLTYVIVDIVFGKTLPQGSQGYRQQVPPSSLTAPLTRAGMNSMRVCAFHLNLKVASGQVSVPHERLASMFLDYQVDLIGADPNMRLYRYSDTRQESMDIKGGMYQSTLSYFLEAWSTGTLFQAWTLWSPPFWSGAILCPMTSGRPFLQYKVNVFERLLNSTSANYLLNDRDSDSHTDLLIGVNVNQYTGGRARATSRNPDTVQEKAERRKDRARVYTGSPPGEVGSGAAASGSQRPAELAHPPGGNATSGKGGKGGKGGKSSKGKDKGGKSSKGKGESESEQPVYGPAPRPPPARPVSFLLSALFHVKKKMFFTGSKGASFVHDEWGIAQDIYDITLVGCIVVLRLHVLGFTPFQCDEGGWVRIEDILTMGILWAHESRKIDDPLENHDQTRRTRQMNDRLQLLFEGNHLNASQRYANVRLQFLGVKITDPPNRHAAREVQIHEQRRSHGTRHLRDDDLALNDN</sequence>
<dbReference type="OrthoDB" id="416904at2759"/>
<evidence type="ECO:0000313" key="3">
    <source>
        <dbReference type="Proteomes" id="UP000186817"/>
    </source>
</evidence>
<comment type="caution">
    <text evidence="2">The sequence shown here is derived from an EMBL/GenBank/DDBJ whole genome shotgun (WGS) entry which is preliminary data.</text>
</comment>
<feature type="region of interest" description="Disordered" evidence="1">
    <location>
        <begin position="329"/>
        <end position="431"/>
    </location>
</feature>
<dbReference type="Proteomes" id="UP000186817">
    <property type="component" value="Unassembled WGS sequence"/>
</dbReference>
<feature type="compositionally biased region" description="Basic and acidic residues" evidence="1">
    <location>
        <begin position="402"/>
        <end position="417"/>
    </location>
</feature>
<keyword evidence="3" id="KW-1185">Reference proteome</keyword>
<feature type="compositionally biased region" description="Gly residues" evidence="1">
    <location>
        <begin position="389"/>
        <end position="400"/>
    </location>
</feature>